<evidence type="ECO:0000313" key="1">
    <source>
        <dbReference type="EMBL" id="CAJ2645377.1"/>
    </source>
</evidence>
<accession>A0ACB0JPP3</accession>
<sequence>MVTCKCNQTYNHDDSGSSMNNWGAPVAPGVGYAPIPPTAPHRRFPGPGHPPTIPPNGAPYSLSTVATIHHTAAFSADAYGVSGVPERPKKAPVPNWLREEIKKTVIVAPSADHPKVEQTLVTDELFDEIATKVLSEDNLPAEGPANYGSDADDEIESSNVPAPAKDVAYMVNNIVKTNSSLSRNSNGDAIDQLHDAKMTEESDHSDSKIVYKDARDNGFDAIERSHTRFNGYSSKDMSGVPMRLNKNSFFVSSSRNE</sequence>
<gene>
    <name evidence="1" type="ORF">MILVUS5_LOCUS14280</name>
</gene>
<dbReference type="Proteomes" id="UP001177021">
    <property type="component" value="Unassembled WGS sequence"/>
</dbReference>
<proteinExistence type="predicted"/>
<keyword evidence="2" id="KW-1185">Reference proteome</keyword>
<protein>
    <submittedName>
        <fullName evidence="1">Uncharacterized protein</fullName>
    </submittedName>
</protein>
<comment type="caution">
    <text evidence="1">The sequence shown here is derived from an EMBL/GenBank/DDBJ whole genome shotgun (WGS) entry which is preliminary data.</text>
</comment>
<dbReference type="EMBL" id="CASHSV030000076">
    <property type="protein sequence ID" value="CAJ2645377.1"/>
    <property type="molecule type" value="Genomic_DNA"/>
</dbReference>
<name>A0ACB0JPP3_TRIPR</name>
<organism evidence="1 2">
    <name type="scientific">Trifolium pratense</name>
    <name type="common">Red clover</name>
    <dbReference type="NCBI Taxonomy" id="57577"/>
    <lineage>
        <taxon>Eukaryota</taxon>
        <taxon>Viridiplantae</taxon>
        <taxon>Streptophyta</taxon>
        <taxon>Embryophyta</taxon>
        <taxon>Tracheophyta</taxon>
        <taxon>Spermatophyta</taxon>
        <taxon>Magnoliopsida</taxon>
        <taxon>eudicotyledons</taxon>
        <taxon>Gunneridae</taxon>
        <taxon>Pentapetalae</taxon>
        <taxon>rosids</taxon>
        <taxon>fabids</taxon>
        <taxon>Fabales</taxon>
        <taxon>Fabaceae</taxon>
        <taxon>Papilionoideae</taxon>
        <taxon>50 kb inversion clade</taxon>
        <taxon>NPAAA clade</taxon>
        <taxon>Hologalegina</taxon>
        <taxon>IRL clade</taxon>
        <taxon>Trifolieae</taxon>
        <taxon>Trifolium</taxon>
    </lineage>
</organism>
<reference evidence="1" key="1">
    <citation type="submission" date="2023-10" db="EMBL/GenBank/DDBJ databases">
        <authorList>
            <person name="Rodriguez Cubillos JULIANA M."/>
            <person name="De Vega J."/>
        </authorList>
    </citation>
    <scope>NUCLEOTIDE SEQUENCE</scope>
</reference>
<evidence type="ECO:0000313" key="2">
    <source>
        <dbReference type="Proteomes" id="UP001177021"/>
    </source>
</evidence>